<accession>A0A6J8DVL0</accession>
<dbReference type="EMBL" id="CACVKT020007972">
    <property type="protein sequence ID" value="CAC5412086.1"/>
    <property type="molecule type" value="Genomic_DNA"/>
</dbReference>
<organism evidence="1 2">
    <name type="scientific">Mytilus coruscus</name>
    <name type="common">Sea mussel</name>
    <dbReference type="NCBI Taxonomy" id="42192"/>
    <lineage>
        <taxon>Eukaryota</taxon>
        <taxon>Metazoa</taxon>
        <taxon>Spiralia</taxon>
        <taxon>Lophotrochozoa</taxon>
        <taxon>Mollusca</taxon>
        <taxon>Bivalvia</taxon>
        <taxon>Autobranchia</taxon>
        <taxon>Pteriomorphia</taxon>
        <taxon>Mytilida</taxon>
        <taxon>Mytiloidea</taxon>
        <taxon>Mytilidae</taxon>
        <taxon>Mytilinae</taxon>
        <taxon>Mytilus</taxon>
    </lineage>
</organism>
<sequence length="419" mass="47785">MTKCITSNRREKKLGAQISLKGQLRWTTSQLRMPIDLRRIKFRRPHIKIQEITFILAVKRIKKFIFNLAVERICNLRRPYIYIRYRKFIFYLTVKSYFNLFLKTMARCQFWTEVIPYYTNARDAIMYRFLFGEYCNVHPDSNISEELSNVCTYLGDCDCCNCRRRASTIAAPSTIDSSDSLFALSNRFSDSIELSWQSQAVPTSPSNFSDSESWITSDSKDIEVPHQHNESFASIFVESKSFSVDEELDLDQHWLTESSNISKSYDDLDSQCGLSIGNGESQCSNDYFGTPYPKLVDACFNNTETQPSIYFKDELPSAAGVLSFSDTETQLPSVVDGLPSLKLLETSFSDAETQAPAGFVYGLPLASDEPSFSDAETQWPTDFEGGILRFQSLVSERDEDSDTDCSSHSVSLIKFKKMK</sequence>
<dbReference type="AlphaFoldDB" id="A0A6J8DVL0"/>
<protein>
    <submittedName>
        <fullName evidence="1">Uncharacterized protein</fullName>
    </submittedName>
</protein>
<dbReference type="Proteomes" id="UP000507470">
    <property type="component" value="Unassembled WGS sequence"/>
</dbReference>
<keyword evidence="2" id="KW-1185">Reference proteome</keyword>
<evidence type="ECO:0000313" key="2">
    <source>
        <dbReference type="Proteomes" id="UP000507470"/>
    </source>
</evidence>
<evidence type="ECO:0000313" key="1">
    <source>
        <dbReference type="EMBL" id="CAC5412086.1"/>
    </source>
</evidence>
<dbReference type="OrthoDB" id="6177316at2759"/>
<name>A0A6J8DVL0_MYTCO</name>
<gene>
    <name evidence="1" type="ORF">MCOR_45105</name>
</gene>
<reference evidence="1 2" key="1">
    <citation type="submission" date="2020-06" db="EMBL/GenBank/DDBJ databases">
        <authorList>
            <person name="Li R."/>
            <person name="Bekaert M."/>
        </authorList>
    </citation>
    <scope>NUCLEOTIDE SEQUENCE [LARGE SCALE GENOMIC DNA]</scope>
    <source>
        <strain evidence="2">wild</strain>
    </source>
</reference>
<proteinExistence type="predicted"/>